<feature type="compositionally biased region" description="Acidic residues" evidence="2">
    <location>
        <begin position="514"/>
        <end position="524"/>
    </location>
</feature>
<gene>
    <name evidence="4" type="ORF">AMATHDRAFT_153212</name>
</gene>
<dbReference type="PANTHER" id="PTHR45982">
    <property type="entry name" value="REGULATOR OF CHROMOSOME CONDENSATION"/>
    <property type="match status" value="1"/>
</dbReference>
<proteinExistence type="predicted"/>
<organism evidence="4 5">
    <name type="scientific">Amanita thiersii Skay4041</name>
    <dbReference type="NCBI Taxonomy" id="703135"/>
    <lineage>
        <taxon>Eukaryota</taxon>
        <taxon>Fungi</taxon>
        <taxon>Dikarya</taxon>
        <taxon>Basidiomycota</taxon>
        <taxon>Agaricomycotina</taxon>
        <taxon>Agaricomycetes</taxon>
        <taxon>Agaricomycetidae</taxon>
        <taxon>Agaricales</taxon>
        <taxon>Pluteineae</taxon>
        <taxon>Amanitaceae</taxon>
        <taxon>Amanita</taxon>
    </lineage>
</organism>
<dbReference type="STRING" id="703135.A0A2A9N8D9"/>
<feature type="repeat" description="RCC1" evidence="1">
    <location>
        <begin position="132"/>
        <end position="187"/>
    </location>
</feature>
<dbReference type="PROSITE" id="PS50012">
    <property type="entry name" value="RCC1_3"/>
    <property type="match status" value="4"/>
</dbReference>
<dbReference type="AlphaFoldDB" id="A0A2A9N8D9"/>
<evidence type="ECO:0000256" key="1">
    <source>
        <dbReference type="PROSITE-ProRule" id="PRU00235"/>
    </source>
</evidence>
<accession>A0A2A9N8D9</accession>
<dbReference type="SUPFAM" id="SSF81383">
    <property type="entry name" value="F-box domain"/>
    <property type="match status" value="1"/>
</dbReference>
<dbReference type="SUPFAM" id="SSF50985">
    <property type="entry name" value="RCC1/BLIP-II"/>
    <property type="match status" value="1"/>
</dbReference>
<dbReference type="Proteomes" id="UP000242287">
    <property type="component" value="Unassembled WGS sequence"/>
</dbReference>
<dbReference type="PANTHER" id="PTHR45982:SF3">
    <property type="entry name" value="F-BOX PROTEIN POF9"/>
    <property type="match status" value="1"/>
</dbReference>
<dbReference type="InterPro" id="IPR001810">
    <property type="entry name" value="F-box_dom"/>
</dbReference>
<evidence type="ECO:0000313" key="5">
    <source>
        <dbReference type="Proteomes" id="UP000242287"/>
    </source>
</evidence>
<evidence type="ECO:0000259" key="3">
    <source>
        <dbReference type="Pfam" id="PF12937"/>
    </source>
</evidence>
<feature type="repeat" description="RCC1" evidence="1">
    <location>
        <begin position="436"/>
        <end position="511"/>
    </location>
</feature>
<dbReference type="GO" id="GO:0005085">
    <property type="term" value="F:guanyl-nucleotide exchange factor activity"/>
    <property type="evidence" value="ECO:0007669"/>
    <property type="project" value="TreeGrafter"/>
</dbReference>
<feature type="domain" description="F-box" evidence="3">
    <location>
        <begin position="5"/>
        <end position="48"/>
    </location>
</feature>
<dbReference type="InterPro" id="IPR051553">
    <property type="entry name" value="Ran_GTPase-activating"/>
</dbReference>
<dbReference type="Gene3D" id="2.130.10.30">
    <property type="entry name" value="Regulator of chromosome condensation 1/beta-lactamase-inhibitor protein II"/>
    <property type="match status" value="2"/>
</dbReference>
<evidence type="ECO:0000313" key="4">
    <source>
        <dbReference type="EMBL" id="PFH46985.1"/>
    </source>
</evidence>
<dbReference type="InterPro" id="IPR036047">
    <property type="entry name" value="F-box-like_dom_sf"/>
</dbReference>
<sequence length="583" mass="64667">MSYLSEVPVEVLLENLLPILPTPDLLRLARTSKLFADLCDDETLWHKKLLADFNFSGARTARSSGWKFIYSGMSNPKTYVWGDRRNGRLGLSKFPSNSSVGVSFPVRLRLPGVRIVDIVAGGWCFHALDSEGNIYAWGTLNSERMALRTEGYSESGKTAHTPIKLKMPAPTRTISCGRMHCSTLDANNKIWNFVSWGRPFRLSSPVFDDPEFIPIQVECGWMFSCALVKSGDVFVWWPFSGTMEQRIQVQNREMNNNPDTLAPQVDHTVPCAVWDLDVPPVRLPSLPHLPELEESLDGKVKETKLIKIAGLDGHIIGLTNKGHVVKFRGVENETTAGAGHWTYLPKYSEASLIWEQPGLKELKDQAKDPESLRITHITANFLTFVAYSTGSNSVILMGDTDTTEESDPKVVPALQNKGVISVVLGDYHRAALTSEGKLFTWGSHSNGALGLTGLESQKPGPISRRVQHVYDPPPVNVPTEVRFDHLNKQRKDKFCIAVAAGGWHTGALVIDLEPGSDESDEEIVREEREPPRPSRVQHEIQEPGSTPPFVPLPGIFRLGFPGRFRRGASQDDECSDRPGRSGS</sequence>
<dbReference type="GO" id="GO:0005737">
    <property type="term" value="C:cytoplasm"/>
    <property type="evidence" value="ECO:0007669"/>
    <property type="project" value="TreeGrafter"/>
</dbReference>
<name>A0A2A9N8D9_9AGAR</name>
<protein>
    <recommendedName>
        <fullName evidence="3">F-box domain-containing protein</fullName>
    </recommendedName>
</protein>
<feature type="repeat" description="RCC1" evidence="1">
    <location>
        <begin position="384"/>
        <end position="435"/>
    </location>
</feature>
<dbReference type="InterPro" id="IPR009091">
    <property type="entry name" value="RCC1/BLIP-II"/>
</dbReference>
<feature type="compositionally biased region" description="Basic and acidic residues" evidence="2">
    <location>
        <begin position="525"/>
        <end position="541"/>
    </location>
</feature>
<dbReference type="OrthoDB" id="61110at2759"/>
<dbReference type="Pfam" id="PF00415">
    <property type="entry name" value="RCC1"/>
    <property type="match status" value="1"/>
</dbReference>
<evidence type="ECO:0000256" key="2">
    <source>
        <dbReference type="SAM" id="MobiDB-lite"/>
    </source>
</evidence>
<feature type="repeat" description="RCC1" evidence="1">
    <location>
        <begin position="76"/>
        <end position="131"/>
    </location>
</feature>
<dbReference type="Gene3D" id="1.20.1280.50">
    <property type="match status" value="1"/>
</dbReference>
<reference evidence="4 5" key="1">
    <citation type="submission" date="2014-02" db="EMBL/GenBank/DDBJ databases">
        <title>Transposable element dynamics among asymbiotic and ectomycorrhizal Amanita fungi.</title>
        <authorList>
            <consortium name="DOE Joint Genome Institute"/>
            <person name="Hess J."/>
            <person name="Skrede I."/>
            <person name="Wolfe B."/>
            <person name="LaButti K."/>
            <person name="Ohm R.A."/>
            <person name="Grigoriev I.V."/>
            <person name="Pringle A."/>
        </authorList>
    </citation>
    <scope>NUCLEOTIDE SEQUENCE [LARGE SCALE GENOMIC DNA]</scope>
    <source>
        <strain evidence="4 5">SKay4041</strain>
    </source>
</reference>
<dbReference type="Pfam" id="PF12937">
    <property type="entry name" value="F-box-like"/>
    <property type="match status" value="1"/>
</dbReference>
<dbReference type="EMBL" id="KZ302143">
    <property type="protein sequence ID" value="PFH46985.1"/>
    <property type="molecule type" value="Genomic_DNA"/>
</dbReference>
<keyword evidence="5" id="KW-1185">Reference proteome</keyword>
<dbReference type="InterPro" id="IPR000408">
    <property type="entry name" value="Reg_chr_condens"/>
</dbReference>
<feature type="region of interest" description="Disordered" evidence="2">
    <location>
        <begin position="514"/>
        <end position="583"/>
    </location>
</feature>